<protein>
    <recommendedName>
        <fullName evidence="1">RNA helicase</fullName>
        <ecNumber evidence="1">3.6.4.13</ecNumber>
    </recommendedName>
</protein>
<evidence type="ECO:0000313" key="5">
    <source>
        <dbReference type="Proteomes" id="UP001630127"/>
    </source>
</evidence>
<keyword evidence="3" id="KW-0732">Signal</keyword>
<dbReference type="EC" id="3.6.4.13" evidence="1"/>
<dbReference type="InterPro" id="IPR027417">
    <property type="entry name" value="P-loop_NTPase"/>
</dbReference>
<dbReference type="InterPro" id="IPR042035">
    <property type="entry name" value="DEAH_win-hel_dom"/>
</dbReference>
<dbReference type="AlphaFoldDB" id="A0ABD2YDH0"/>
<evidence type="ECO:0000256" key="3">
    <source>
        <dbReference type="SAM" id="SignalP"/>
    </source>
</evidence>
<dbReference type="PANTHER" id="PTHR18934:SF234">
    <property type="entry name" value="PRE-MRNA-SPLICING FACTOR ATP-DEPENDENT RNA HELICASE DEAH4-RELATED"/>
    <property type="match status" value="1"/>
</dbReference>
<name>A0ABD2YDH0_9GENT</name>
<sequence length="149" mass="16892">MFVSSSFMFVSFSSLYLTSNDRYVIDSGYVKQRQYYPSTCMYFLDVVQISKVQASQHAGRAGRTRPGKCYRLYPSMVYHDDFLDVTIPEIQRSSLAESVLYLKSLELPDIDIPKFDFLDPPSNLPDGSVWGDHFVFVSSGGFPEPEKGA</sequence>
<evidence type="ECO:0000256" key="2">
    <source>
        <dbReference type="ARBA" id="ARBA00047984"/>
    </source>
</evidence>
<feature type="signal peptide" evidence="3">
    <location>
        <begin position="1"/>
        <end position="18"/>
    </location>
</feature>
<reference evidence="4 5" key="1">
    <citation type="submission" date="2024-11" db="EMBL/GenBank/DDBJ databases">
        <title>A near-complete genome assembly of Cinchona calisaya.</title>
        <authorList>
            <person name="Lian D.C."/>
            <person name="Zhao X.W."/>
            <person name="Wei L."/>
        </authorList>
    </citation>
    <scope>NUCLEOTIDE SEQUENCE [LARGE SCALE GENOMIC DNA]</scope>
    <source>
        <tissue evidence="4">Nenye</tissue>
    </source>
</reference>
<dbReference type="Gene3D" id="3.40.50.300">
    <property type="entry name" value="P-loop containing nucleotide triphosphate hydrolases"/>
    <property type="match status" value="1"/>
</dbReference>
<dbReference type="Proteomes" id="UP001630127">
    <property type="component" value="Unassembled WGS sequence"/>
</dbReference>
<evidence type="ECO:0000256" key="1">
    <source>
        <dbReference type="ARBA" id="ARBA00012552"/>
    </source>
</evidence>
<comment type="caution">
    <text evidence="4">The sequence shown here is derived from an EMBL/GenBank/DDBJ whole genome shotgun (WGS) entry which is preliminary data.</text>
</comment>
<dbReference type="EMBL" id="JBJUIK010000014">
    <property type="protein sequence ID" value="KAL3504442.1"/>
    <property type="molecule type" value="Genomic_DNA"/>
</dbReference>
<dbReference type="PANTHER" id="PTHR18934">
    <property type="entry name" value="ATP-DEPENDENT RNA HELICASE"/>
    <property type="match status" value="1"/>
</dbReference>
<evidence type="ECO:0000313" key="4">
    <source>
        <dbReference type="EMBL" id="KAL3504442.1"/>
    </source>
</evidence>
<keyword evidence="5" id="KW-1185">Reference proteome</keyword>
<gene>
    <name evidence="4" type="ORF">ACH5RR_034283</name>
</gene>
<dbReference type="Gene3D" id="1.10.10.2130">
    <property type="entry name" value="DEAH helicase family, winged-helix domain"/>
    <property type="match status" value="1"/>
</dbReference>
<comment type="catalytic activity">
    <reaction evidence="2">
        <text>ATP + H2O = ADP + phosphate + H(+)</text>
        <dbReference type="Rhea" id="RHEA:13065"/>
        <dbReference type="ChEBI" id="CHEBI:15377"/>
        <dbReference type="ChEBI" id="CHEBI:15378"/>
        <dbReference type="ChEBI" id="CHEBI:30616"/>
        <dbReference type="ChEBI" id="CHEBI:43474"/>
        <dbReference type="ChEBI" id="CHEBI:456216"/>
        <dbReference type="EC" id="3.6.4.13"/>
    </reaction>
</comment>
<organism evidence="4 5">
    <name type="scientific">Cinchona calisaya</name>
    <dbReference type="NCBI Taxonomy" id="153742"/>
    <lineage>
        <taxon>Eukaryota</taxon>
        <taxon>Viridiplantae</taxon>
        <taxon>Streptophyta</taxon>
        <taxon>Embryophyta</taxon>
        <taxon>Tracheophyta</taxon>
        <taxon>Spermatophyta</taxon>
        <taxon>Magnoliopsida</taxon>
        <taxon>eudicotyledons</taxon>
        <taxon>Gunneridae</taxon>
        <taxon>Pentapetalae</taxon>
        <taxon>asterids</taxon>
        <taxon>lamiids</taxon>
        <taxon>Gentianales</taxon>
        <taxon>Rubiaceae</taxon>
        <taxon>Cinchonoideae</taxon>
        <taxon>Cinchoneae</taxon>
        <taxon>Cinchona</taxon>
    </lineage>
</organism>
<feature type="chain" id="PRO_5044782664" description="RNA helicase" evidence="3">
    <location>
        <begin position="19"/>
        <end position="149"/>
    </location>
</feature>
<accession>A0ABD2YDH0</accession>
<dbReference type="SUPFAM" id="SSF52540">
    <property type="entry name" value="P-loop containing nucleoside triphosphate hydrolases"/>
    <property type="match status" value="1"/>
</dbReference>
<proteinExistence type="predicted"/>
<dbReference type="GO" id="GO:0003724">
    <property type="term" value="F:RNA helicase activity"/>
    <property type="evidence" value="ECO:0007669"/>
    <property type="project" value="UniProtKB-EC"/>
</dbReference>